<comment type="catalytic activity">
    <reaction evidence="7 8">
        <text>L-seryl-[protein] + ATP = O-phospho-L-seryl-[protein] + ADP + H(+)</text>
        <dbReference type="Rhea" id="RHEA:17989"/>
        <dbReference type="Rhea" id="RHEA-COMP:9863"/>
        <dbReference type="Rhea" id="RHEA-COMP:11604"/>
        <dbReference type="ChEBI" id="CHEBI:15378"/>
        <dbReference type="ChEBI" id="CHEBI:29999"/>
        <dbReference type="ChEBI" id="CHEBI:30616"/>
        <dbReference type="ChEBI" id="CHEBI:83421"/>
        <dbReference type="ChEBI" id="CHEBI:456216"/>
        <dbReference type="EC" id="2.7.11.1"/>
    </reaction>
</comment>
<protein>
    <recommendedName>
        <fullName evidence="8">Serine/threonine-protein kinase B</fullName>
        <ecNumber evidence="8">2.7.11.1</ecNumber>
    </recommendedName>
</protein>
<proteinExistence type="inferred from homology"/>
<dbReference type="KEGG" id="ter:Tery_2064"/>
<dbReference type="AlphaFoldDB" id="Q113L9"/>
<keyword evidence="2 8" id="KW-0808">Transferase</keyword>
<dbReference type="Pfam" id="PF00069">
    <property type="entry name" value="Pkinase"/>
    <property type="match status" value="1"/>
</dbReference>
<reference evidence="11" key="1">
    <citation type="submission" date="2006-06" db="EMBL/GenBank/DDBJ databases">
        <title>Complete sequence of Trichodesmium erythraeum IMS101.</title>
        <authorList>
            <consortium name="US DOE Joint Genome Institute"/>
            <person name="Copeland A."/>
            <person name="Lucas S."/>
            <person name="Lapidus A."/>
            <person name="Barry K."/>
            <person name="Detter J.C."/>
            <person name="Glavina del Rio T."/>
            <person name="Hammon N."/>
            <person name="Israni S."/>
            <person name="Dalin E."/>
            <person name="Tice H."/>
            <person name="Pitluck S."/>
            <person name="Kiss H."/>
            <person name="Munk A.C."/>
            <person name="Brettin T."/>
            <person name="Bruce D."/>
            <person name="Han C."/>
            <person name="Tapia R."/>
            <person name="Gilna P."/>
            <person name="Schmutz J."/>
            <person name="Larimer F."/>
            <person name="Land M."/>
            <person name="Hauser L."/>
            <person name="Kyrpides N."/>
            <person name="Kim E."/>
            <person name="Richardson P."/>
        </authorList>
    </citation>
    <scope>NUCLEOTIDE SEQUENCE [LARGE SCALE GENOMIC DNA]</scope>
    <source>
        <strain evidence="11">IMS101</strain>
    </source>
</reference>
<feature type="binding site" evidence="9">
    <location>
        <position position="65"/>
    </location>
    <ligand>
        <name>ATP</name>
        <dbReference type="ChEBI" id="CHEBI:30616"/>
    </ligand>
</feature>
<feature type="domain" description="Protein kinase" evidence="10">
    <location>
        <begin position="34"/>
        <end position="310"/>
    </location>
</feature>
<dbReference type="SMART" id="SM00220">
    <property type="entry name" value="S_TKc"/>
    <property type="match status" value="1"/>
</dbReference>
<name>Q113L9_TRIEI</name>
<evidence type="ECO:0000256" key="1">
    <source>
        <dbReference type="ARBA" id="ARBA00022527"/>
    </source>
</evidence>
<keyword evidence="1 8" id="KW-0723">Serine/threonine-protein kinase</keyword>
<dbReference type="Gene3D" id="2.160.20.80">
    <property type="entry name" value="E3 ubiquitin-protein ligase SopA"/>
    <property type="match status" value="1"/>
</dbReference>
<keyword evidence="4 8" id="KW-0418">Kinase</keyword>
<keyword evidence="3 8" id="KW-0547">Nucleotide-binding</keyword>
<accession>Q113L9</accession>
<evidence type="ECO:0000256" key="4">
    <source>
        <dbReference type="ARBA" id="ARBA00022777"/>
    </source>
</evidence>
<dbReference type="EC" id="2.7.11.1" evidence="8"/>
<dbReference type="PIRSF" id="PIRSF000647">
    <property type="entry name" value="Ser/Thr_PK_SpkB"/>
    <property type="match status" value="1"/>
</dbReference>
<dbReference type="PROSITE" id="PS00107">
    <property type="entry name" value="PROTEIN_KINASE_ATP"/>
    <property type="match status" value="1"/>
</dbReference>
<evidence type="ECO:0000256" key="3">
    <source>
        <dbReference type="ARBA" id="ARBA00022741"/>
    </source>
</evidence>
<evidence type="ECO:0000256" key="8">
    <source>
        <dbReference type="PIRNR" id="PIRNR000647"/>
    </source>
</evidence>
<dbReference type="InterPro" id="IPR011009">
    <property type="entry name" value="Kinase-like_dom_sf"/>
</dbReference>
<dbReference type="PANTHER" id="PTHR24363:SF0">
    <property type="entry name" value="SERINE_THREONINE KINASE LIKE DOMAIN CONTAINING 1"/>
    <property type="match status" value="1"/>
</dbReference>
<evidence type="ECO:0000256" key="2">
    <source>
        <dbReference type="ARBA" id="ARBA00022679"/>
    </source>
</evidence>
<dbReference type="PANTHER" id="PTHR24363">
    <property type="entry name" value="SERINE/THREONINE PROTEIN KINASE"/>
    <property type="match status" value="1"/>
</dbReference>
<dbReference type="PROSITE" id="PS50011">
    <property type="entry name" value="PROTEIN_KINASE_DOM"/>
    <property type="match status" value="1"/>
</dbReference>
<sequence length="540" mass="59904">MSYCINPACPQPQNLNSVNKCTACGSQLILRDRYKIIKPIGKGGFGVTFLAKDISLPGAPICVIKELRPSSTKASELEMARKLFQREAETLGKIGHHPQVPRLLDYFEWKKRFHLVQEYVSGLTLKQEVKKQGIFTEEQGKKFLIEVLSVIDYIHTQGVIHRDIKPTNIIRRSEDGHLVLIDFGAVKDHVNQTYISGGTGETAFTNISIGTSGFSPPEQVLLRPVYASDIYALGVTTIFLLTGKTPNNLGYNQVNGEILWHSQVNVSDMFREILKKMLEVSVEDRFQSAEELLAALKTKQPEKKQVQPRLDDAVKTIFRDEITVFNDNKDNFSSMSANIKIAQKIRQRKYGLEKNSTNQVLPNSVKTKPKHIEGYLTVVPPKSKATNTTQLGNETPIKWTAATLRSAYMKGRRDFAECNLIRLNLCNAKLSGANFYGANLGGANLQGADLSDSNFGHANLTNTILKNATLTKAYLSTASLANSNLQNANMKNTYLSGANLGGANLYGANLTNAIVSDRQLETAKTNWWTIFPNGKRGSIF</sequence>
<dbReference type="eggNOG" id="COG1357">
    <property type="taxonomic scope" value="Bacteria"/>
</dbReference>
<evidence type="ECO:0000256" key="5">
    <source>
        <dbReference type="ARBA" id="ARBA00022840"/>
    </source>
</evidence>
<evidence type="ECO:0000256" key="6">
    <source>
        <dbReference type="ARBA" id="ARBA00047899"/>
    </source>
</evidence>
<comment type="similarity">
    <text evidence="8">Belongs to the protein kinase superfamily. Ser/Thr protein kinase family.</text>
</comment>
<dbReference type="SUPFAM" id="SSF56112">
    <property type="entry name" value="Protein kinase-like (PK-like)"/>
    <property type="match status" value="1"/>
</dbReference>
<dbReference type="EMBL" id="CP000393">
    <property type="protein sequence ID" value="ABG51305.1"/>
    <property type="molecule type" value="Genomic_DNA"/>
</dbReference>
<dbReference type="InterPro" id="IPR017441">
    <property type="entry name" value="Protein_kinase_ATP_BS"/>
</dbReference>
<dbReference type="HOGENOM" id="CLU_000288_135_5_3"/>
<evidence type="ECO:0000256" key="7">
    <source>
        <dbReference type="ARBA" id="ARBA00048679"/>
    </source>
</evidence>
<comment type="catalytic activity">
    <reaction evidence="6 8">
        <text>L-threonyl-[protein] + ATP = O-phospho-L-threonyl-[protein] + ADP + H(+)</text>
        <dbReference type="Rhea" id="RHEA:46608"/>
        <dbReference type="Rhea" id="RHEA-COMP:11060"/>
        <dbReference type="Rhea" id="RHEA-COMP:11605"/>
        <dbReference type="ChEBI" id="CHEBI:15378"/>
        <dbReference type="ChEBI" id="CHEBI:30013"/>
        <dbReference type="ChEBI" id="CHEBI:30616"/>
        <dbReference type="ChEBI" id="CHEBI:61977"/>
        <dbReference type="ChEBI" id="CHEBI:456216"/>
        <dbReference type="EC" id="2.7.11.1"/>
    </reaction>
</comment>
<dbReference type="Pfam" id="PF00805">
    <property type="entry name" value="Pentapeptide"/>
    <property type="match status" value="2"/>
</dbReference>
<dbReference type="GO" id="GO:0005524">
    <property type="term" value="F:ATP binding"/>
    <property type="evidence" value="ECO:0007669"/>
    <property type="project" value="UniProtKB-UniRule"/>
</dbReference>
<dbReference type="GO" id="GO:0004674">
    <property type="term" value="F:protein serine/threonine kinase activity"/>
    <property type="evidence" value="ECO:0007669"/>
    <property type="project" value="UniProtKB-UniRule"/>
</dbReference>
<dbReference type="GO" id="GO:0106310">
    <property type="term" value="F:protein serine kinase activity"/>
    <property type="evidence" value="ECO:0007669"/>
    <property type="project" value="RHEA"/>
</dbReference>
<dbReference type="NCBIfam" id="NF045510">
    <property type="entry name" value="4Cys_prefix_kin"/>
    <property type="match status" value="1"/>
</dbReference>
<dbReference type="eggNOG" id="COG0515">
    <property type="taxonomic scope" value="Bacteria"/>
</dbReference>
<evidence type="ECO:0000256" key="9">
    <source>
        <dbReference type="PROSITE-ProRule" id="PRU10141"/>
    </source>
</evidence>
<dbReference type="RefSeq" id="WP_011611676.1">
    <property type="nucleotide sequence ID" value="NC_008312.1"/>
</dbReference>
<dbReference type="Gene3D" id="1.10.510.10">
    <property type="entry name" value="Transferase(Phosphotransferase) domain 1"/>
    <property type="match status" value="1"/>
</dbReference>
<dbReference type="SUPFAM" id="SSF141571">
    <property type="entry name" value="Pentapeptide repeat-like"/>
    <property type="match status" value="1"/>
</dbReference>
<dbReference type="STRING" id="203124.Tery_2064"/>
<keyword evidence="5 8" id="KW-0067">ATP-binding</keyword>
<evidence type="ECO:0000313" key="11">
    <source>
        <dbReference type="EMBL" id="ABG51305.1"/>
    </source>
</evidence>
<gene>
    <name evidence="11" type="ordered locus">Tery_2064</name>
</gene>
<dbReference type="CDD" id="cd14014">
    <property type="entry name" value="STKc_PknB_like"/>
    <property type="match status" value="1"/>
</dbReference>
<evidence type="ECO:0000259" key="10">
    <source>
        <dbReference type="PROSITE" id="PS50011"/>
    </source>
</evidence>
<dbReference type="InterPro" id="IPR000719">
    <property type="entry name" value="Prot_kinase_dom"/>
</dbReference>
<organism evidence="11">
    <name type="scientific">Trichodesmium erythraeum (strain IMS101)</name>
    <dbReference type="NCBI Taxonomy" id="203124"/>
    <lineage>
        <taxon>Bacteria</taxon>
        <taxon>Bacillati</taxon>
        <taxon>Cyanobacteriota</taxon>
        <taxon>Cyanophyceae</taxon>
        <taxon>Oscillatoriophycideae</taxon>
        <taxon>Oscillatoriales</taxon>
        <taxon>Microcoleaceae</taxon>
        <taxon>Trichodesmium</taxon>
    </lineage>
</organism>
<dbReference type="OrthoDB" id="428645at2"/>
<dbReference type="InterPro" id="IPR016252">
    <property type="entry name" value="Ser/Thr_kinase_SpkB"/>
</dbReference>
<dbReference type="InterPro" id="IPR001646">
    <property type="entry name" value="5peptide_repeat"/>
</dbReference>